<evidence type="ECO:0000256" key="1">
    <source>
        <dbReference type="SAM" id="MobiDB-lite"/>
    </source>
</evidence>
<dbReference type="Proteomes" id="UP000636709">
    <property type="component" value="Unassembled WGS sequence"/>
</dbReference>
<organism evidence="3 4">
    <name type="scientific">Digitaria exilis</name>
    <dbReference type="NCBI Taxonomy" id="1010633"/>
    <lineage>
        <taxon>Eukaryota</taxon>
        <taxon>Viridiplantae</taxon>
        <taxon>Streptophyta</taxon>
        <taxon>Embryophyta</taxon>
        <taxon>Tracheophyta</taxon>
        <taxon>Spermatophyta</taxon>
        <taxon>Magnoliopsida</taxon>
        <taxon>Liliopsida</taxon>
        <taxon>Poales</taxon>
        <taxon>Poaceae</taxon>
        <taxon>PACMAD clade</taxon>
        <taxon>Panicoideae</taxon>
        <taxon>Panicodae</taxon>
        <taxon>Paniceae</taxon>
        <taxon>Anthephorinae</taxon>
        <taxon>Digitaria</taxon>
    </lineage>
</organism>
<evidence type="ECO:0000259" key="2">
    <source>
        <dbReference type="Pfam" id="PF20235"/>
    </source>
</evidence>
<feature type="compositionally biased region" description="Basic residues" evidence="1">
    <location>
        <begin position="103"/>
        <end position="122"/>
    </location>
</feature>
<keyword evidence="4" id="KW-1185">Reference proteome</keyword>
<dbReference type="PANTHER" id="PTHR33120">
    <property type="entry name" value="EXPRESSED PROTEIN-RELATED"/>
    <property type="match status" value="1"/>
</dbReference>
<sequence>MADATRNLQMTTDAFRRGNYSSEDDGRNESEVMGNIHGYYKEAVDRLPSSLDPLVHEVGFSFGFFDPVSNIIANTSAAYGASSSSPVPAVEKEADREGQQGGRGKKRRRSQAGTRSKAKGKKMVSCESGGDATRQRGKLTCCAGASSIAARSLDGLVTFLTTYFRYLHTSEALRYLRLARADLLVAVRLIEEDRDSEAFTVHHPTTRVALTCAALSAMGDQVTGSDDPKVTGLVNSSLMLASRLSKVSPLLAIQGRLCSATLNQLFELSLEGTHGTADSDDGVIMLNAISRFPSSIKKTPYPFDLELVLTKVLQDRIHGFNLKAMSCIPAPCLRSRHHRSLLKAGHCYGPFDPITNIILNTIWYDTVFPPHQEFEVDVINYETLARTECRSLNGLITFVTELFPELSTYDATRYLLLHNGTLDSVISRANLDGYQTSADSHDAYEAAAYAANHPNPRALATFASGCMQEGLKLKSMLQVKHTLSPGDVGIISTCRCFHCELSGTKVVHPFSHAYLGQSFDFEEMARGEHSMTNNELVGDGGLRTVFLDTSEDDCIYFDPAWDADLSVRLNDDAKRELEGEDEASSRAKRRMAKEVARTMAAFIDSKETQMDASMG</sequence>
<protein>
    <recommendedName>
        <fullName evidence="2">PIR2-like helical domain-containing protein</fullName>
    </recommendedName>
</protein>
<feature type="compositionally biased region" description="Polar residues" evidence="1">
    <location>
        <begin position="1"/>
        <end position="12"/>
    </location>
</feature>
<dbReference type="OrthoDB" id="688001at2759"/>
<dbReference type="Pfam" id="PF20235">
    <property type="entry name" value="PIR2-like_helical"/>
    <property type="match status" value="2"/>
</dbReference>
<dbReference type="PANTHER" id="PTHR33120:SF53">
    <property type="entry name" value="OS03G0697833 PROTEIN"/>
    <property type="match status" value="1"/>
</dbReference>
<reference evidence="3" key="1">
    <citation type="submission" date="2020-07" db="EMBL/GenBank/DDBJ databases">
        <title>Genome sequence and genetic diversity analysis of an under-domesticated orphan crop, white fonio (Digitaria exilis).</title>
        <authorList>
            <person name="Bennetzen J.L."/>
            <person name="Chen S."/>
            <person name="Ma X."/>
            <person name="Wang X."/>
            <person name="Yssel A.E.J."/>
            <person name="Chaluvadi S.R."/>
            <person name="Johnson M."/>
            <person name="Gangashetty P."/>
            <person name="Hamidou F."/>
            <person name="Sanogo M.D."/>
            <person name="Zwaenepoel A."/>
            <person name="Wallace J."/>
            <person name="Van De Peer Y."/>
            <person name="Van Deynze A."/>
        </authorList>
    </citation>
    <scope>NUCLEOTIDE SEQUENCE</scope>
    <source>
        <tissue evidence="3">Leaves</tissue>
    </source>
</reference>
<feature type="domain" description="PIR2-like helical" evidence="2">
    <location>
        <begin position="35"/>
        <end position="191"/>
    </location>
</feature>
<evidence type="ECO:0000313" key="4">
    <source>
        <dbReference type="Proteomes" id="UP000636709"/>
    </source>
</evidence>
<evidence type="ECO:0000313" key="3">
    <source>
        <dbReference type="EMBL" id="KAF8723129.1"/>
    </source>
</evidence>
<dbReference type="InterPro" id="IPR046527">
    <property type="entry name" value="PIR2-like_helical"/>
</dbReference>
<feature type="region of interest" description="Disordered" evidence="1">
    <location>
        <begin position="1"/>
        <end position="29"/>
    </location>
</feature>
<dbReference type="EMBL" id="JACEFO010001669">
    <property type="protein sequence ID" value="KAF8723129.1"/>
    <property type="molecule type" value="Genomic_DNA"/>
</dbReference>
<proteinExistence type="predicted"/>
<comment type="caution">
    <text evidence="3">The sequence shown here is derived from an EMBL/GenBank/DDBJ whole genome shotgun (WGS) entry which is preliminary data.</text>
</comment>
<name>A0A835EYS0_9POAL</name>
<accession>A0A835EYS0</accession>
<feature type="region of interest" description="Disordered" evidence="1">
    <location>
        <begin position="79"/>
        <end position="134"/>
    </location>
</feature>
<dbReference type="AlphaFoldDB" id="A0A835EYS0"/>
<gene>
    <name evidence="3" type="ORF">HU200_022285</name>
</gene>
<feature type="domain" description="PIR2-like helical" evidence="2">
    <location>
        <begin position="315"/>
        <end position="420"/>
    </location>
</feature>